<evidence type="ECO:0000259" key="15">
    <source>
        <dbReference type="PROSITE" id="PS50016"/>
    </source>
</evidence>
<keyword evidence="13" id="KW-0175">Coiled coil</keyword>
<dbReference type="GO" id="GO:0003677">
    <property type="term" value="F:DNA binding"/>
    <property type="evidence" value="ECO:0007669"/>
    <property type="project" value="UniProtKB-KW"/>
</dbReference>
<evidence type="ECO:0000256" key="3">
    <source>
        <dbReference type="ARBA" id="ARBA00022723"/>
    </source>
</evidence>
<evidence type="ECO:0000256" key="12">
    <source>
        <dbReference type="PROSITE-ProRule" id="PRU00509"/>
    </source>
</evidence>
<evidence type="ECO:0000256" key="10">
    <source>
        <dbReference type="ARBA" id="ARBA00023828"/>
    </source>
</evidence>
<name>A0A2B4SNG8_STYPI</name>
<feature type="domain" description="CXXC-type" evidence="16">
    <location>
        <begin position="139"/>
        <end position="188"/>
    </location>
</feature>
<dbReference type="Pfam" id="PF02008">
    <property type="entry name" value="zf-CXXC"/>
    <property type="match status" value="1"/>
</dbReference>
<accession>A0A2B4SNG8</accession>
<reference evidence="18" key="1">
    <citation type="journal article" date="2017" name="bioRxiv">
        <title>Comparative analysis of the genomes of Stylophora pistillata and Acropora digitifera provides evidence for extensive differences between species of corals.</title>
        <authorList>
            <person name="Voolstra C.R."/>
            <person name="Li Y."/>
            <person name="Liew Y.J."/>
            <person name="Baumgarten S."/>
            <person name="Zoccola D."/>
            <person name="Flot J.-F."/>
            <person name="Tambutte S."/>
            <person name="Allemand D."/>
            <person name="Aranda M."/>
        </authorList>
    </citation>
    <scope>NUCLEOTIDE SEQUENCE [LARGE SCALE GENOMIC DNA]</scope>
</reference>
<dbReference type="STRING" id="50429.A0A2B4SNG8"/>
<feature type="coiled-coil region" evidence="13">
    <location>
        <begin position="340"/>
        <end position="370"/>
    </location>
</feature>
<evidence type="ECO:0000256" key="9">
    <source>
        <dbReference type="ARBA" id="ARBA00023242"/>
    </source>
</evidence>
<keyword evidence="4 12" id="KW-0863">Zinc-finger</keyword>
<keyword evidence="5" id="KW-0862">Zinc</keyword>
<dbReference type="PANTHER" id="PTHR46174:SF1">
    <property type="entry name" value="CXXC-TYPE ZINC FINGER PROTEIN 1"/>
    <property type="match status" value="1"/>
</dbReference>
<evidence type="ECO:0000313" key="17">
    <source>
        <dbReference type="EMBL" id="PFX29955.1"/>
    </source>
</evidence>
<dbReference type="InterPro" id="IPR001965">
    <property type="entry name" value="Znf_PHD"/>
</dbReference>
<proteinExistence type="predicted"/>
<dbReference type="InterPro" id="IPR019787">
    <property type="entry name" value="Znf_PHD-finger"/>
</dbReference>
<evidence type="ECO:0000313" key="18">
    <source>
        <dbReference type="Proteomes" id="UP000225706"/>
    </source>
</evidence>
<dbReference type="SUPFAM" id="SSF57903">
    <property type="entry name" value="FYVE/PHD zinc finger"/>
    <property type="match status" value="1"/>
</dbReference>
<organism evidence="17 18">
    <name type="scientific">Stylophora pistillata</name>
    <name type="common">Smooth cauliflower coral</name>
    <dbReference type="NCBI Taxonomy" id="50429"/>
    <lineage>
        <taxon>Eukaryota</taxon>
        <taxon>Metazoa</taxon>
        <taxon>Cnidaria</taxon>
        <taxon>Anthozoa</taxon>
        <taxon>Hexacorallia</taxon>
        <taxon>Scleractinia</taxon>
        <taxon>Astrocoeniina</taxon>
        <taxon>Pocilloporidae</taxon>
        <taxon>Stylophora</taxon>
    </lineage>
</organism>
<dbReference type="InterPro" id="IPR022056">
    <property type="entry name" value="CpG-bd_C"/>
</dbReference>
<evidence type="ECO:0000256" key="14">
    <source>
        <dbReference type="SAM" id="MobiDB-lite"/>
    </source>
</evidence>
<evidence type="ECO:0000256" key="4">
    <source>
        <dbReference type="ARBA" id="ARBA00022771"/>
    </source>
</evidence>
<keyword evidence="7" id="KW-0238">DNA-binding</keyword>
<comment type="caution">
    <text evidence="17">The sequence shown here is derived from an EMBL/GenBank/DDBJ whole genome shotgun (WGS) entry which is preliminary data.</text>
</comment>
<sequence>MAEEMEGSGSKLKEVARKFNILPERQAKVNYLIAAQEKAEAAKEEKSKKDDAVYCLCGTSDTSRFMICCDRCDEWFHGDCIGITKVEAKEIKQYYCKQCLESDPELGIKYRIKKPKPERRDKVPSEKKEKQHSSSKDDSERKRSRRTCGECVACVRTEDCGQCDFCKDMKKFGGPNKMRQKCRLRQCLLKSRVLLRGGTAYRDMLKDEENRREDGDIDIESITPLRKQRKAVKMKHAKSSESRKEKLRQTSERARKRKRIMSNEEKSRLSTEYCEEREREEVRQCYGLGCTNAARSGSKYCSDECGIQLAVRRIQEILPQKMAQWQKTTCVANCKAEEFLQKLAKKKGEAQEKLMELDRLSNELDAFIEKTKHATVEESEAQDMEVEGETDLQIHCITCGLALAPKVALRHMEKCYMKNESLTTFGSIYKSAGNLFCDNYNAQQKIYCKRLRVLCPEHTKEPKISATDVCGCPLVSNVFEETGDFCRASKRRCMKHYCWEKLRRAEIDLQRIQQWLKLEEVYEQERSLRYAATQRGGVLGLLLHETTCHE</sequence>
<dbReference type="GO" id="GO:0048188">
    <property type="term" value="C:Set1C/COMPASS complex"/>
    <property type="evidence" value="ECO:0007669"/>
    <property type="project" value="InterPro"/>
</dbReference>
<feature type="domain" description="PHD-type" evidence="15">
    <location>
        <begin position="52"/>
        <end position="102"/>
    </location>
</feature>
<keyword evidence="2" id="KW-0597">Phosphoprotein</keyword>
<dbReference type="InterPro" id="IPR002857">
    <property type="entry name" value="Znf_CXXC"/>
</dbReference>
<dbReference type="Pfam" id="PF00628">
    <property type="entry name" value="PHD"/>
    <property type="match status" value="1"/>
</dbReference>
<dbReference type="InterPro" id="IPR013083">
    <property type="entry name" value="Znf_RING/FYVE/PHD"/>
</dbReference>
<keyword evidence="18" id="KW-1185">Reference proteome</keyword>
<dbReference type="PANTHER" id="PTHR46174">
    <property type="entry name" value="CXXC-TYPE ZINC FINGER PROTEIN 1"/>
    <property type="match status" value="1"/>
</dbReference>
<feature type="region of interest" description="Disordered" evidence="14">
    <location>
        <begin position="230"/>
        <end position="264"/>
    </location>
</feature>
<dbReference type="Gene3D" id="3.30.40.10">
    <property type="entry name" value="Zinc/RING finger domain, C3HC4 (zinc finger)"/>
    <property type="match status" value="1"/>
</dbReference>
<feature type="compositionally biased region" description="Basic and acidic residues" evidence="14">
    <location>
        <begin position="238"/>
        <end position="253"/>
    </location>
</feature>
<evidence type="ECO:0000256" key="8">
    <source>
        <dbReference type="ARBA" id="ARBA00023163"/>
    </source>
</evidence>
<comment type="subcellular location">
    <subcellularLocation>
        <location evidence="1">Nucleus</location>
    </subcellularLocation>
</comment>
<dbReference type="EMBL" id="LSMT01000058">
    <property type="protein sequence ID" value="PFX29955.1"/>
    <property type="molecule type" value="Genomic_DNA"/>
</dbReference>
<keyword evidence="6" id="KW-0805">Transcription regulation</keyword>
<evidence type="ECO:0000259" key="16">
    <source>
        <dbReference type="PROSITE" id="PS51058"/>
    </source>
</evidence>
<evidence type="ECO:0000256" key="7">
    <source>
        <dbReference type="ARBA" id="ARBA00023125"/>
    </source>
</evidence>
<dbReference type="GO" id="GO:0008270">
    <property type="term" value="F:zinc ion binding"/>
    <property type="evidence" value="ECO:0007669"/>
    <property type="project" value="UniProtKB-KW"/>
</dbReference>
<feature type="region of interest" description="Disordered" evidence="14">
    <location>
        <begin position="110"/>
        <end position="140"/>
    </location>
</feature>
<keyword evidence="3" id="KW-0479">Metal-binding</keyword>
<dbReference type="InterPro" id="IPR011011">
    <property type="entry name" value="Znf_FYVE_PHD"/>
</dbReference>
<dbReference type="PROSITE" id="PS01359">
    <property type="entry name" value="ZF_PHD_1"/>
    <property type="match status" value="1"/>
</dbReference>
<feature type="compositionally biased region" description="Basic and acidic residues" evidence="14">
    <location>
        <begin position="118"/>
        <end position="140"/>
    </location>
</feature>
<dbReference type="Pfam" id="PF12269">
    <property type="entry name" value="CpG_bind_C"/>
    <property type="match status" value="1"/>
</dbReference>
<evidence type="ECO:0000256" key="5">
    <source>
        <dbReference type="ARBA" id="ARBA00022833"/>
    </source>
</evidence>
<dbReference type="InterPro" id="IPR019786">
    <property type="entry name" value="Zinc_finger_PHD-type_CS"/>
</dbReference>
<keyword evidence="8" id="KW-0804">Transcription</keyword>
<dbReference type="Proteomes" id="UP000225706">
    <property type="component" value="Unassembled WGS sequence"/>
</dbReference>
<evidence type="ECO:0000256" key="1">
    <source>
        <dbReference type="ARBA" id="ARBA00004123"/>
    </source>
</evidence>
<gene>
    <name evidence="17" type="primary">Cfp1</name>
    <name evidence="17" type="ORF">AWC38_SpisGene5253</name>
</gene>
<dbReference type="OrthoDB" id="419183at2759"/>
<dbReference type="SMART" id="SM00249">
    <property type="entry name" value="PHD"/>
    <property type="match status" value="1"/>
</dbReference>
<dbReference type="FunFam" id="3.30.40.10:FF:000138">
    <property type="entry name" value="CXXC-type zinc finger protein 1"/>
    <property type="match status" value="1"/>
</dbReference>
<evidence type="ECO:0000256" key="11">
    <source>
        <dbReference type="ARBA" id="ARBA00081451"/>
    </source>
</evidence>
<dbReference type="AlphaFoldDB" id="A0A2B4SNG8"/>
<dbReference type="InterPro" id="IPR037869">
    <property type="entry name" value="Spp1/CFP1"/>
</dbReference>
<dbReference type="PROSITE" id="PS51058">
    <property type="entry name" value="ZF_CXXC"/>
    <property type="match status" value="1"/>
</dbReference>
<dbReference type="PROSITE" id="PS50016">
    <property type="entry name" value="ZF_PHD_2"/>
    <property type="match status" value="1"/>
</dbReference>
<evidence type="ECO:0000256" key="13">
    <source>
        <dbReference type="SAM" id="Coils"/>
    </source>
</evidence>
<evidence type="ECO:0000256" key="2">
    <source>
        <dbReference type="ARBA" id="ARBA00022553"/>
    </source>
</evidence>
<evidence type="ECO:0000256" key="6">
    <source>
        <dbReference type="ARBA" id="ARBA00023015"/>
    </source>
</evidence>
<keyword evidence="9" id="KW-0539">Nucleus</keyword>
<dbReference type="GO" id="GO:0045893">
    <property type="term" value="P:positive regulation of DNA-templated transcription"/>
    <property type="evidence" value="ECO:0007669"/>
    <property type="project" value="TreeGrafter"/>
</dbReference>
<protein>
    <recommendedName>
        <fullName evidence="10">CXXC-type zinc finger protein 1</fullName>
    </recommendedName>
    <alternativeName>
        <fullName evidence="11">PHD finger and CXXC domain-containing protein 1</fullName>
    </alternativeName>
</protein>